<dbReference type="RefSeq" id="XP_060672831.1">
    <property type="nucleotide sequence ID" value="XM_060816848.1"/>
</dbReference>
<name>A0ABM4A7Y5_ZIZJJ</name>
<reference evidence="2" key="1">
    <citation type="submission" date="2025-08" db="UniProtKB">
        <authorList>
            <consortium name="RefSeq"/>
        </authorList>
    </citation>
    <scope>IDENTIFICATION</scope>
    <source>
        <tissue evidence="2">Seedling</tissue>
    </source>
</reference>
<evidence type="ECO:0000313" key="1">
    <source>
        <dbReference type="Proteomes" id="UP001652623"/>
    </source>
</evidence>
<dbReference type="GeneID" id="125419683"/>
<dbReference type="PANTHER" id="PTHR44272:SF3">
    <property type="entry name" value="J DOMAIN-CONTAINING PROTEIN"/>
    <property type="match status" value="1"/>
</dbReference>
<sequence>MEYSQLGIHSILSSVSGKVLSCLLSWTFILSGIFRLLDFVLLQVDKQNAHFFGVTINEQQAECGIVVRVTSNAQSKFKLLYFEQDVNGGYGLALQVIDEIDGALGDGKGAVEVILKMIRSLIQGRRIFQMKKIMKVHRKFIIHMEFPFHDFLENGL</sequence>
<evidence type="ECO:0000313" key="2">
    <source>
        <dbReference type="RefSeq" id="XP_060672831.1"/>
    </source>
</evidence>
<organism evidence="1 2">
    <name type="scientific">Ziziphus jujuba</name>
    <name type="common">Chinese jujube</name>
    <name type="synonym">Ziziphus sativa</name>
    <dbReference type="NCBI Taxonomy" id="326968"/>
    <lineage>
        <taxon>Eukaryota</taxon>
        <taxon>Viridiplantae</taxon>
        <taxon>Streptophyta</taxon>
        <taxon>Embryophyta</taxon>
        <taxon>Tracheophyta</taxon>
        <taxon>Spermatophyta</taxon>
        <taxon>Magnoliopsida</taxon>
        <taxon>eudicotyledons</taxon>
        <taxon>Gunneridae</taxon>
        <taxon>Pentapetalae</taxon>
        <taxon>rosids</taxon>
        <taxon>fabids</taxon>
        <taxon>Rosales</taxon>
        <taxon>Rhamnaceae</taxon>
        <taxon>Paliureae</taxon>
        <taxon>Ziziphus</taxon>
    </lineage>
</organism>
<accession>A0ABM4A7Y5</accession>
<protein>
    <submittedName>
        <fullName evidence="2">Chaperone protein dnaJ 15-like</fullName>
    </submittedName>
</protein>
<dbReference type="PANTHER" id="PTHR44272">
    <property type="entry name" value="DNAJ DOMAIN (PROKARYOTIC HEAT SHOCK PROTEIN)"/>
    <property type="match status" value="1"/>
</dbReference>
<dbReference type="InterPro" id="IPR052812">
    <property type="entry name" value="Plant_DnaJ_domain"/>
</dbReference>
<proteinExistence type="predicted"/>
<dbReference type="Proteomes" id="UP001652623">
    <property type="component" value="Chromosome 4"/>
</dbReference>
<keyword evidence="1" id="KW-1185">Reference proteome</keyword>
<gene>
    <name evidence="2" type="primary">LOC125419683</name>
</gene>